<dbReference type="AlphaFoldDB" id="A0A9N9RRL7"/>
<accession>A0A9N9RRL7</accession>
<dbReference type="EMBL" id="OU895877">
    <property type="protein sequence ID" value="CAG9801461.1"/>
    <property type="molecule type" value="Genomic_DNA"/>
</dbReference>
<dbReference type="OrthoDB" id="8191899at2759"/>
<evidence type="ECO:0000313" key="2">
    <source>
        <dbReference type="Proteomes" id="UP001153620"/>
    </source>
</evidence>
<reference evidence="1" key="1">
    <citation type="submission" date="2022-01" db="EMBL/GenBank/DDBJ databases">
        <authorList>
            <person name="King R."/>
        </authorList>
    </citation>
    <scope>NUCLEOTIDE SEQUENCE</scope>
</reference>
<organism evidence="1 2">
    <name type="scientific">Chironomus riparius</name>
    <dbReference type="NCBI Taxonomy" id="315576"/>
    <lineage>
        <taxon>Eukaryota</taxon>
        <taxon>Metazoa</taxon>
        <taxon>Ecdysozoa</taxon>
        <taxon>Arthropoda</taxon>
        <taxon>Hexapoda</taxon>
        <taxon>Insecta</taxon>
        <taxon>Pterygota</taxon>
        <taxon>Neoptera</taxon>
        <taxon>Endopterygota</taxon>
        <taxon>Diptera</taxon>
        <taxon>Nematocera</taxon>
        <taxon>Chironomoidea</taxon>
        <taxon>Chironomidae</taxon>
        <taxon>Chironominae</taxon>
        <taxon>Chironomus</taxon>
    </lineage>
</organism>
<reference evidence="1" key="2">
    <citation type="submission" date="2022-10" db="EMBL/GenBank/DDBJ databases">
        <authorList>
            <consortium name="ENA_rothamsted_submissions"/>
            <consortium name="culmorum"/>
            <person name="King R."/>
        </authorList>
    </citation>
    <scope>NUCLEOTIDE SEQUENCE</scope>
</reference>
<gene>
    <name evidence="1" type="ORF">CHIRRI_LOCUS4389</name>
</gene>
<sequence length="248" mass="27767">MSSRRPRRSRIYDLNYNIGENYYKSALDRLDEKSGRAPSSLIRSSEPPVLKPSARLAQLDEDGTVDDLEIARTRASHAIQRETILDQRTGRKAVELEADFDSQVQRTLNRINASKKLLSNIEVENGYDNELASSSIIKKRVVKVTTDISSSSNTASQANDTVSRWTKVGGANDSESFAVARARHTANRLVDLENDMAERSERQYAREQRAANVKKLLAETSDFSDDASFGNVASYKVVKSSQKRITTY</sequence>
<protein>
    <submittedName>
        <fullName evidence="1">Uncharacterized protein</fullName>
    </submittedName>
</protein>
<evidence type="ECO:0000313" key="1">
    <source>
        <dbReference type="EMBL" id="CAG9801461.1"/>
    </source>
</evidence>
<keyword evidence="2" id="KW-1185">Reference proteome</keyword>
<proteinExistence type="predicted"/>
<dbReference type="Proteomes" id="UP001153620">
    <property type="component" value="Chromosome 1"/>
</dbReference>
<name>A0A9N9RRL7_9DIPT</name>